<dbReference type="CDD" id="cd03024">
    <property type="entry name" value="DsbA_FrnE"/>
    <property type="match status" value="1"/>
</dbReference>
<dbReference type="SUPFAM" id="SSF52833">
    <property type="entry name" value="Thioredoxin-like"/>
    <property type="match status" value="1"/>
</dbReference>
<accession>A0A1M5QJ07</accession>
<proteinExistence type="predicted"/>
<evidence type="ECO:0000259" key="1">
    <source>
        <dbReference type="Pfam" id="PF01323"/>
    </source>
</evidence>
<dbReference type="GO" id="GO:0016491">
    <property type="term" value="F:oxidoreductase activity"/>
    <property type="evidence" value="ECO:0007669"/>
    <property type="project" value="InterPro"/>
</dbReference>
<dbReference type="AlphaFoldDB" id="A0A1M5QJ07"/>
<dbReference type="GO" id="GO:0016853">
    <property type="term" value="F:isomerase activity"/>
    <property type="evidence" value="ECO:0007669"/>
    <property type="project" value="UniProtKB-KW"/>
</dbReference>
<dbReference type="PANTHER" id="PTHR13887:SF41">
    <property type="entry name" value="THIOREDOXIN SUPERFAMILY PROTEIN"/>
    <property type="match status" value="1"/>
</dbReference>
<dbReference type="InterPro" id="IPR001853">
    <property type="entry name" value="DSBA-like_thioredoxin_dom"/>
</dbReference>
<dbReference type="Pfam" id="PF01323">
    <property type="entry name" value="DSBA"/>
    <property type="match status" value="1"/>
</dbReference>
<dbReference type="Proteomes" id="UP000184212">
    <property type="component" value="Unassembled WGS sequence"/>
</dbReference>
<feature type="domain" description="DSBA-like thioredoxin" evidence="1">
    <location>
        <begin position="2"/>
        <end position="191"/>
    </location>
</feature>
<organism evidence="2 3">
    <name type="scientific">Chryseolinea serpens</name>
    <dbReference type="NCBI Taxonomy" id="947013"/>
    <lineage>
        <taxon>Bacteria</taxon>
        <taxon>Pseudomonadati</taxon>
        <taxon>Bacteroidota</taxon>
        <taxon>Cytophagia</taxon>
        <taxon>Cytophagales</taxon>
        <taxon>Fulvivirgaceae</taxon>
        <taxon>Chryseolinea</taxon>
    </lineage>
</organism>
<dbReference type="InterPro" id="IPR036249">
    <property type="entry name" value="Thioredoxin-like_sf"/>
</dbReference>
<dbReference type="PANTHER" id="PTHR13887">
    <property type="entry name" value="GLUTATHIONE S-TRANSFERASE KAPPA"/>
    <property type="match status" value="1"/>
</dbReference>
<dbReference type="Gene3D" id="3.40.30.10">
    <property type="entry name" value="Glutaredoxin"/>
    <property type="match status" value="1"/>
</dbReference>
<dbReference type="STRING" id="947013.SAMN04488109_2818"/>
<keyword evidence="3" id="KW-1185">Reference proteome</keyword>
<evidence type="ECO:0000313" key="2">
    <source>
        <dbReference type="EMBL" id="SHH13503.1"/>
    </source>
</evidence>
<gene>
    <name evidence="2" type="ORF">SAMN04488109_2818</name>
</gene>
<sequence>MCYIGKRRIEKAMAAVASEYDFDVHYLPFELNPDMPAEGKNQKQYLSNKFGGDARYEQITQHTTRVAGDEGLSFDFSKQNVSPNTRLAHVLIQAAAEDGKQLALTEAFFKAYFTDGVDLSKKENLISVAVGAGWSKEKAEAVLADETALAQVAFTEKEMSKLGISGVPFYIINNKYGVSGAQASDAFVKAFKEIGVEMAQGAACDVDGNNC</sequence>
<name>A0A1M5QJ07_9BACT</name>
<dbReference type="EMBL" id="FQWQ01000002">
    <property type="protein sequence ID" value="SHH13503.1"/>
    <property type="molecule type" value="Genomic_DNA"/>
</dbReference>
<keyword evidence="2" id="KW-0413">Isomerase</keyword>
<evidence type="ECO:0000313" key="3">
    <source>
        <dbReference type="Proteomes" id="UP000184212"/>
    </source>
</evidence>
<protein>
    <submittedName>
        <fullName evidence="2">Predicted dithiol-disulfide isomerase, DsbA family</fullName>
    </submittedName>
</protein>
<reference evidence="2 3" key="1">
    <citation type="submission" date="2016-11" db="EMBL/GenBank/DDBJ databases">
        <authorList>
            <person name="Jaros S."/>
            <person name="Januszkiewicz K."/>
            <person name="Wedrychowicz H."/>
        </authorList>
    </citation>
    <scope>NUCLEOTIDE SEQUENCE [LARGE SCALE GENOMIC DNA]</scope>
    <source>
        <strain evidence="2 3">DSM 24574</strain>
    </source>
</reference>